<dbReference type="InterPro" id="IPR029063">
    <property type="entry name" value="SAM-dependent_MTases_sf"/>
</dbReference>
<dbReference type="PANTHER" id="PTHR43591:SF24">
    <property type="entry name" value="2-METHOXY-6-POLYPRENYL-1,4-BENZOQUINOL METHYLASE, MITOCHONDRIAL"/>
    <property type="match status" value="1"/>
</dbReference>
<reference evidence="2" key="2">
    <citation type="submission" date="2023-07" db="EMBL/GenBank/DDBJ databases">
        <authorList>
            <person name="Bai X.-H."/>
            <person name="Wang H.-H."/>
            <person name="Wang J."/>
            <person name="Ma M.-Y."/>
            <person name="Hu H.-H."/>
            <person name="Song Z.-L."/>
            <person name="Ma H.-G."/>
            <person name="Fan Y."/>
            <person name="Du C.-Y."/>
            <person name="Xu J.-C."/>
        </authorList>
    </citation>
    <scope>NUCLEOTIDE SEQUENCE</scope>
    <source>
        <strain evidence="2">CZ1</strain>
    </source>
</reference>
<feature type="domain" description="Methyltransferase type 11" evidence="1">
    <location>
        <begin position="45"/>
        <end position="141"/>
    </location>
</feature>
<proteinExistence type="predicted"/>
<dbReference type="CDD" id="cd02440">
    <property type="entry name" value="AdoMet_MTases"/>
    <property type="match status" value="1"/>
</dbReference>
<dbReference type="EC" id="2.1.1.-" evidence="2"/>
<organism evidence="2">
    <name type="scientific">Leptolyngbya boryana CZ1</name>
    <dbReference type="NCBI Taxonomy" id="3060204"/>
    <lineage>
        <taxon>Bacteria</taxon>
        <taxon>Bacillati</taxon>
        <taxon>Cyanobacteriota</taxon>
        <taxon>Cyanophyceae</taxon>
        <taxon>Leptolyngbyales</taxon>
        <taxon>Leptolyngbyaceae</taxon>
        <taxon>Leptolyngbya group</taxon>
        <taxon>Leptolyngbya</taxon>
    </lineage>
</organism>
<keyword evidence="2" id="KW-0808">Transferase</keyword>
<dbReference type="PANTHER" id="PTHR43591">
    <property type="entry name" value="METHYLTRANSFERASE"/>
    <property type="match status" value="1"/>
</dbReference>
<dbReference type="AlphaFoldDB" id="A0AA96X0Y8"/>
<dbReference type="GO" id="GO:0032259">
    <property type="term" value="P:methylation"/>
    <property type="evidence" value="ECO:0007669"/>
    <property type="project" value="UniProtKB-KW"/>
</dbReference>
<name>A0AA96X0Y8_LEPBY</name>
<dbReference type="InterPro" id="IPR013216">
    <property type="entry name" value="Methyltransf_11"/>
</dbReference>
<evidence type="ECO:0000313" key="2">
    <source>
        <dbReference type="EMBL" id="WNZ47819.1"/>
    </source>
</evidence>
<gene>
    <name evidence="2" type="ORF">Q2T42_08225</name>
</gene>
<dbReference type="Pfam" id="PF08241">
    <property type="entry name" value="Methyltransf_11"/>
    <property type="match status" value="1"/>
</dbReference>
<dbReference type="EMBL" id="CP130144">
    <property type="protein sequence ID" value="WNZ47819.1"/>
    <property type="molecule type" value="Genomic_DNA"/>
</dbReference>
<evidence type="ECO:0000259" key="1">
    <source>
        <dbReference type="Pfam" id="PF08241"/>
    </source>
</evidence>
<dbReference type="Gene3D" id="3.40.50.150">
    <property type="entry name" value="Vaccinia Virus protein VP39"/>
    <property type="match status" value="1"/>
</dbReference>
<reference evidence="2" key="1">
    <citation type="journal article" date="2023" name="Plants (Basel)">
        <title>Genomic Analysis of Leptolyngbya boryana CZ1 Reveals Efficient Carbon Fixation Modules.</title>
        <authorList>
            <person name="Bai X."/>
            <person name="Wang H."/>
            <person name="Cheng W."/>
            <person name="Wang J."/>
            <person name="Ma M."/>
            <person name="Hu H."/>
            <person name="Song Z."/>
            <person name="Ma H."/>
            <person name="Fan Y."/>
            <person name="Du C."/>
            <person name="Xu J."/>
        </authorList>
    </citation>
    <scope>NUCLEOTIDE SEQUENCE</scope>
    <source>
        <strain evidence="2">CZ1</strain>
    </source>
</reference>
<dbReference type="SUPFAM" id="SSF53335">
    <property type="entry name" value="S-adenosyl-L-methionine-dependent methyltransferases"/>
    <property type="match status" value="1"/>
</dbReference>
<dbReference type="RefSeq" id="WP_287454070.1">
    <property type="nucleotide sequence ID" value="NZ_CP130144.1"/>
</dbReference>
<protein>
    <submittedName>
        <fullName evidence="2">Class I SAM-dependent methyltransferase</fullName>
        <ecNumber evidence="2">2.1.1.-</ecNumber>
    </submittedName>
</protein>
<keyword evidence="2" id="KW-0489">Methyltransferase</keyword>
<sequence>MIEPVIRQQYDQMSAIYDQRWSQYISNTLNFLKAWAELAPTDKVLDVACGTGEFEQLILTEHSEQKMVGVDISEKMLAIAQQKLQAYPNVTLSLASAEHLPFADQSFDVIVSASAFHYFENPAIALAEMKRVLKPNGKIMILDWCKDYLLCRICDLILKVTDPAHQQCYTQAELHGFLKASGFDITRATKVRFGLVWGMMVATASPKLN</sequence>
<accession>A0AA96X0Y8</accession>
<dbReference type="GO" id="GO:0008757">
    <property type="term" value="F:S-adenosylmethionine-dependent methyltransferase activity"/>
    <property type="evidence" value="ECO:0007669"/>
    <property type="project" value="InterPro"/>
</dbReference>